<sequence length="92" mass="10227">MDTGDIPYRVPFGVDRSRPPRYLLRNESDEELRGVSAIVLGSGALTPRGPAILKPGEALVVEVRGSDLAVDTVLVVRWFRPSGEEYLWRVSF</sequence>
<protein>
    <submittedName>
        <fullName evidence="1">Uncharacterized protein</fullName>
    </submittedName>
</protein>
<evidence type="ECO:0000313" key="2">
    <source>
        <dbReference type="Proteomes" id="UP000230161"/>
    </source>
</evidence>
<evidence type="ECO:0000313" key="1">
    <source>
        <dbReference type="EMBL" id="PJJ61899.1"/>
    </source>
</evidence>
<reference evidence="1 2" key="1">
    <citation type="submission" date="2017-11" db="EMBL/GenBank/DDBJ databases">
        <title>Genomic Encyclopedia of Archaeal and Bacterial Type Strains, Phase II (KMG-II): From Individual Species to Whole Genera.</title>
        <authorList>
            <person name="Goeker M."/>
        </authorList>
    </citation>
    <scope>NUCLEOTIDE SEQUENCE [LARGE SCALE GENOMIC DNA]</scope>
    <source>
        <strain evidence="1 2">DSM 25625</strain>
    </source>
</reference>
<proteinExistence type="predicted"/>
<dbReference type="EMBL" id="PGFB01000003">
    <property type="protein sequence ID" value="PJJ61899.1"/>
    <property type="molecule type" value="Genomic_DNA"/>
</dbReference>
<organism evidence="1 2">
    <name type="scientific">Compostimonas suwonensis</name>
    <dbReference type="NCBI Taxonomy" id="1048394"/>
    <lineage>
        <taxon>Bacteria</taxon>
        <taxon>Bacillati</taxon>
        <taxon>Actinomycetota</taxon>
        <taxon>Actinomycetes</taxon>
        <taxon>Micrococcales</taxon>
        <taxon>Microbacteriaceae</taxon>
        <taxon>Compostimonas</taxon>
    </lineage>
</organism>
<dbReference type="OrthoDB" id="5118571at2"/>
<comment type="caution">
    <text evidence="1">The sequence shown here is derived from an EMBL/GenBank/DDBJ whole genome shotgun (WGS) entry which is preliminary data.</text>
</comment>
<gene>
    <name evidence="1" type="ORF">CLV54_1686</name>
</gene>
<dbReference type="RefSeq" id="WP_100344522.1">
    <property type="nucleotide sequence ID" value="NZ_PGFB01000003.1"/>
</dbReference>
<dbReference type="AlphaFoldDB" id="A0A2M9BVB8"/>
<accession>A0A2M9BVB8</accession>
<name>A0A2M9BVB8_9MICO</name>
<keyword evidence="2" id="KW-1185">Reference proteome</keyword>
<dbReference type="Proteomes" id="UP000230161">
    <property type="component" value="Unassembled WGS sequence"/>
</dbReference>